<keyword evidence="2" id="KW-1133">Transmembrane helix</keyword>
<comment type="caution">
    <text evidence="4">The sequence shown here is derived from an EMBL/GenBank/DDBJ whole genome shotgun (WGS) entry which is preliminary data.</text>
</comment>
<gene>
    <name evidence="4" type="ORF">K0U00_21890</name>
</gene>
<keyword evidence="2" id="KW-0812">Transmembrane</keyword>
<feature type="region of interest" description="Disordered" evidence="1">
    <location>
        <begin position="135"/>
        <end position="162"/>
    </location>
</feature>
<accession>A0ABS7C702</accession>
<feature type="domain" description="Protein-glutamine gamma-glutamyltransferase-like C-terminal" evidence="3">
    <location>
        <begin position="108"/>
        <end position="173"/>
    </location>
</feature>
<organism evidence="4 5">
    <name type="scientific">Paenibacillus sepulcri</name>
    <dbReference type="NCBI Taxonomy" id="359917"/>
    <lineage>
        <taxon>Bacteria</taxon>
        <taxon>Bacillati</taxon>
        <taxon>Bacillota</taxon>
        <taxon>Bacilli</taxon>
        <taxon>Bacillales</taxon>
        <taxon>Paenibacillaceae</taxon>
        <taxon>Paenibacillus</taxon>
    </lineage>
</organism>
<dbReference type="EMBL" id="JAHZIK010000641">
    <property type="protein sequence ID" value="MBW7456693.1"/>
    <property type="molecule type" value="Genomic_DNA"/>
</dbReference>
<feature type="transmembrane region" description="Helical" evidence="2">
    <location>
        <begin position="17"/>
        <end position="35"/>
    </location>
</feature>
<proteinExistence type="predicted"/>
<keyword evidence="5" id="KW-1185">Reference proteome</keyword>
<evidence type="ECO:0000256" key="2">
    <source>
        <dbReference type="SAM" id="Phobius"/>
    </source>
</evidence>
<dbReference type="Pfam" id="PF13559">
    <property type="entry name" value="DUF4129"/>
    <property type="match status" value="1"/>
</dbReference>
<dbReference type="InterPro" id="IPR025403">
    <property type="entry name" value="TgpA-like_C"/>
</dbReference>
<evidence type="ECO:0000313" key="5">
    <source>
        <dbReference type="Proteomes" id="UP001519887"/>
    </source>
</evidence>
<protein>
    <submittedName>
        <fullName evidence="4">DUF4129 domain-containing protein</fullName>
    </submittedName>
</protein>
<evidence type="ECO:0000256" key="1">
    <source>
        <dbReference type="SAM" id="MobiDB-lite"/>
    </source>
</evidence>
<feature type="non-terminal residue" evidence="4">
    <location>
        <position position="1"/>
    </location>
</feature>
<reference evidence="4 5" key="1">
    <citation type="submission" date="2021-07" db="EMBL/GenBank/DDBJ databases">
        <title>Paenibacillus radiodurans sp. nov., isolated from the southeastern edge of Tengger Desert.</title>
        <authorList>
            <person name="Zhang G."/>
        </authorList>
    </citation>
    <scope>NUCLEOTIDE SEQUENCE [LARGE SCALE GENOMIC DNA]</scope>
    <source>
        <strain evidence="4 5">CCM 7311</strain>
    </source>
</reference>
<dbReference type="Proteomes" id="UP001519887">
    <property type="component" value="Unassembled WGS sequence"/>
</dbReference>
<evidence type="ECO:0000313" key="4">
    <source>
        <dbReference type="EMBL" id="MBW7456693.1"/>
    </source>
</evidence>
<evidence type="ECO:0000259" key="3">
    <source>
        <dbReference type="Pfam" id="PF13559"/>
    </source>
</evidence>
<keyword evidence="2" id="KW-0472">Membrane</keyword>
<sequence length="180" mass="20962">PALPQGDAKTLPPWVDYIMYGIVALVGLFVLYLLLRKLRHLPEWLKKLREQMLKLFGREKINMAQGYVDEVASIPKTGRLGGLFRSKSKEPRIRYRDLQDNESRLRYLYRQRLGRQVKAGYSFKPFLTPLETDNELQEQRAGKAPSEPLAQPYSEVRYGGKKITDQELQRILEREDKGGR</sequence>
<name>A0ABS7C702_9BACL</name>